<proteinExistence type="predicted"/>
<dbReference type="Proteomes" id="UP001143910">
    <property type="component" value="Unassembled WGS sequence"/>
</dbReference>
<keyword evidence="2" id="KW-1185">Reference proteome</keyword>
<reference evidence="1" key="1">
    <citation type="submission" date="2022-08" db="EMBL/GenBank/DDBJ databases">
        <title>Genome Sequence of Lecanicillium fungicola.</title>
        <authorList>
            <person name="Buettner E."/>
        </authorList>
    </citation>
    <scope>NUCLEOTIDE SEQUENCE</scope>
    <source>
        <strain evidence="1">Babe33</strain>
    </source>
</reference>
<evidence type="ECO:0000313" key="2">
    <source>
        <dbReference type="Proteomes" id="UP001143910"/>
    </source>
</evidence>
<protein>
    <submittedName>
        <fullName evidence="1">Uncharacterized protein</fullName>
    </submittedName>
</protein>
<name>A0ACC1NUZ1_9HYPO</name>
<accession>A0ACC1NUZ1</accession>
<comment type="caution">
    <text evidence="1">The sequence shown here is derived from an EMBL/GenBank/DDBJ whole genome shotgun (WGS) entry which is preliminary data.</text>
</comment>
<evidence type="ECO:0000313" key="1">
    <source>
        <dbReference type="EMBL" id="KAJ2982712.1"/>
    </source>
</evidence>
<sequence length="281" mass="31066">MAASLDQFIAFGSDIFAVERMMRLLQAIGLILTSYTGLIALLQPSSIAAIHVSTRLTLVSLQDFFNVTRRSIRTLWFLRSFQSSYKQYISPQPKGVEDWLDVLAGSVLGIFGLLETVTLPDMMSIPGIAIFGPRHSKELNVQAQVFWFLGLLAMVLSAGVKIFRLFAERALPLGADFGAENEVEDEKTNGGENKSVQANKLAKQREAEKKRKQQKDDVEKATQAQISALGLKIVNDMLDMVIPANVCGWTNFHPGQVGIAMMITSLITLHGHWDRCGQALQ</sequence>
<gene>
    <name evidence="1" type="ORF">NQ176_g1199</name>
</gene>
<organism evidence="1 2">
    <name type="scientific">Zarea fungicola</name>
    <dbReference type="NCBI Taxonomy" id="93591"/>
    <lineage>
        <taxon>Eukaryota</taxon>
        <taxon>Fungi</taxon>
        <taxon>Dikarya</taxon>
        <taxon>Ascomycota</taxon>
        <taxon>Pezizomycotina</taxon>
        <taxon>Sordariomycetes</taxon>
        <taxon>Hypocreomycetidae</taxon>
        <taxon>Hypocreales</taxon>
        <taxon>Cordycipitaceae</taxon>
        <taxon>Zarea</taxon>
    </lineage>
</organism>
<dbReference type="EMBL" id="JANJQO010000062">
    <property type="protein sequence ID" value="KAJ2982712.1"/>
    <property type="molecule type" value="Genomic_DNA"/>
</dbReference>